<dbReference type="PROSITE" id="PS51257">
    <property type="entry name" value="PROKAR_LIPOPROTEIN"/>
    <property type="match status" value="1"/>
</dbReference>
<accession>A0A7X0J1L6</accession>
<dbReference type="GO" id="GO:0008237">
    <property type="term" value="F:metallopeptidase activity"/>
    <property type="evidence" value="ECO:0007669"/>
    <property type="project" value="InterPro"/>
</dbReference>
<dbReference type="Pfam" id="PF12388">
    <property type="entry name" value="Peptidase_M57"/>
    <property type="match status" value="1"/>
</dbReference>
<keyword evidence="1" id="KW-0732">Signal</keyword>
<name>A0A7X0J1L6_9SPHI</name>
<dbReference type="SUPFAM" id="SSF55486">
    <property type="entry name" value="Metalloproteases ('zincins'), catalytic domain"/>
    <property type="match status" value="1"/>
</dbReference>
<dbReference type="Proteomes" id="UP000521017">
    <property type="component" value="Unassembled WGS sequence"/>
</dbReference>
<keyword evidence="2" id="KW-0378">Hydrolase</keyword>
<feature type="chain" id="PRO_5030618211" evidence="1">
    <location>
        <begin position="24"/>
        <end position="390"/>
    </location>
</feature>
<comment type="caution">
    <text evidence="2">The sequence shown here is derived from an EMBL/GenBank/DDBJ whole genome shotgun (WGS) entry which is preliminary data.</text>
</comment>
<reference evidence="2 3" key="1">
    <citation type="submission" date="2020-08" db="EMBL/GenBank/DDBJ databases">
        <title>Genomic Encyclopedia of Type Strains, Phase IV (KMG-V): Genome sequencing to study the core and pangenomes of soil and plant-associated prokaryotes.</title>
        <authorList>
            <person name="Whitman W."/>
        </authorList>
    </citation>
    <scope>NUCLEOTIDE SEQUENCE [LARGE SCALE GENOMIC DNA]</scope>
    <source>
        <strain evidence="2 3">M2T3</strain>
    </source>
</reference>
<dbReference type="GO" id="GO:0006508">
    <property type="term" value="P:proteolysis"/>
    <property type="evidence" value="ECO:0007669"/>
    <property type="project" value="UniProtKB-KW"/>
</dbReference>
<evidence type="ECO:0000313" key="2">
    <source>
        <dbReference type="EMBL" id="MBB6498772.1"/>
    </source>
</evidence>
<proteinExistence type="predicted"/>
<sequence>MKKVTNKKLFYFVAALGATFFMTMTGCKKSESSVTDPQSKIISGNVSLDNVVSDLKKIKSLGFDPLNVEVIPGGYRVEGDIRLTKKNLDESFSVLSQQQGQYSTKYPLSVVRTINVGLYNATGSALVSEALDSTLSELNSIKLPLKFVRVADTAKADIITLFKDLGGKTPSGTTLGQDGDFVNAKGNPGRYIYLNSNADAGINNSSRTFITGLLGHEFGHAIGLRHTDYQNRVYSALTSNGKNTDPASQDKYITQLTQQLVDNKYGKGTWSQQTAADQATLKKQVSDAMNEGNPAGKNADATHIYGTPLSPVYGANAPATDPISIMLAYAFNPAHKYSPYDCIALFGLYGNPSQTRLIGNSLSETGTVTAPGMTLQQVVDAVKALGPNNN</sequence>
<keyword evidence="2" id="KW-0645">Protease</keyword>
<evidence type="ECO:0000313" key="3">
    <source>
        <dbReference type="Proteomes" id="UP000521017"/>
    </source>
</evidence>
<feature type="signal peptide" evidence="1">
    <location>
        <begin position="1"/>
        <end position="23"/>
    </location>
</feature>
<organism evidence="2 3">
    <name type="scientific">Pedobacter cryoconitis</name>
    <dbReference type="NCBI Taxonomy" id="188932"/>
    <lineage>
        <taxon>Bacteria</taxon>
        <taxon>Pseudomonadati</taxon>
        <taxon>Bacteroidota</taxon>
        <taxon>Sphingobacteriia</taxon>
        <taxon>Sphingobacteriales</taxon>
        <taxon>Sphingobacteriaceae</taxon>
        <taxon>Pedobacter</taxon>
    </lineage>
</organism>
<dbReference type="InterPro" id="IPR024079">
    <property type="entry name" value="MetalloPept_cat_dom_sf"/>
</dbReference>
<protein>
    <submittedName>
        <fullName evidence="2">Putative Zn-dependent protease</fullName>
    </submittedName>
</protein>
<gene>
    <name evidence="2" type="ORF">HDF25_000909</name>
</gene>
<dbReference type="EMBL" id="JACHCC010000002">
    <property type="protein sequence ID" value="MBB6498772.1"/>
    <property type="molecule type" value="Genomic_DNA"/>
</dbReference>
<dbReference type="InterPro" id="IPR024653">
    <property type="entry name" value="Peptidase_M10/M27/M57"/>
</dbReference>
<dbReference type="AlphaFoldDB" id="A0A7X0J1L6"/>
<dbReference type="Gene3D" id="3.40.390.10">
    <property type="entry name" value="Collagenase (Catalytic Domain)"/>
    <property type="match status" value="1"/>
</dbReference>
<dbReference type="RefSeq" id="WP_184623195.1">
    <property type="nucleotide sequence ID" value="NZ_JACHCC010000002.1"/>
</dbReference>
<evidence type="ECO:0000256" key="1">
    <source>
        <dbReference type="SAM" id="SignalP"/>
    </source>
</evidence>